<feature type="domain" description="Glycosyl hydrolase family 13 catalytic" evidence="4">
    <location>
        <begin position="172"/>
        <end position="567"/>
    </location>
</feature>
<dbReference type="InterPro" id="IPR017853">
    <property type="entry name" value="GH"/>
</dbReference>
<dbReference type="Gene3D" id="3.20.20.80">
    <property type="entry name" value="Glycosidases"/>
    <property type="match status" value="1"/>
</dbReference>
<evidence type="ECO:0000256" key="1">
    <source>
        <dbReference type="ARBA" id="ARBA00008061"/>
    </source>
</evidence>
<dbReference type="InterPro" id="IPR013783">
    <property type="entry name" value="Ig-like_fold"/>
</dbReference>
<evidence type="ECO:0000259" key="4">
    <source>
        <dbReference type="SMART" id="SM00642"/>
    </source>
</evidence>
<dbReference type="InterPro" id="IPR014756">
    <property type="entry name" value="Ig_E-set"/>
</dbReference>
<organism evidence="5">
    <name type="scientific">marine sediment metagenome</name>
    <dbReference type="NCBI Taxonomy" id="412755"/>
    <lineage>
        <taxon>unclassified sequences</taxon>
        <taxon>metagenomes</taxon>
        <taxon>ecological metagenomes</taxon>
    </lineage>
</organism>
<dbReference type="GO" id="GO:0005980">
    <property type="term" value="P:glycogen catabolic process"/>
    <property type="evidence" value="ECO:0007669"/>
    <property type="project" value="InterPro"/>
</dbReference>
<accession>A0A0F9RSW1</accession>
<sequence length="688" mass="77201">MMSNRFDVAPGNVEPLGSSVINNGVNFALYAPGASQAYVCLFDKSGHSEILKMAMNINEGGIWSIHISPLNAGALYGFRVEGEYNPKNGQLFNENKLLIDPYAKDLFGEFTWSERHYGQMPIGTKSTVNNAIDIPKSKVAAPTLYAHKKPNHLWSNTVIYECHVKGTTCRHPKIPKSLQGKFLGLSHPSFIEHLQSFGVTAVELLPVHSFISEQFLTGKGLQNYWGYNTLNFFTPHKDYLVNDDINEFKQMVRELHAADIEVILDVVYNHTAEAGADGPILSLRGFDNLAYYRTVEGQPNVYINDTGCGNTINIDHPKTLQLVLDSLRYWVEVMGVDGFRFDLATILGRSKAGFSSAHTFLQVVAQDPVLNKVKLISEPWDIGPGGYQLGAFPPPWREWNDQYRDVIRRFWQSETGIIANVAKRLHGSFDIFEHSQRGPLNSINFITSHDGFTLADLVSYEEKHNEANGEQSRDGHSANHSFNCGVEGFTSDSKINALRLQQQKNFLLTLILSKGVPMIAAGSEMAHSQGGNNNAYCQNNRTSWLAWKDSQLNHSLTRFIDDALKIRRAHSAFKHSVFLDDIDERFTVKWFTEQGKTMTDAHWHEDTRQFLMYSLLDKQNNHALLMVFNASKKTVFCQMPPSPINAPWQMVLSSVNNASVSSNEDAMVEISAQSSWVFSANLEDVSHG</sequence>
<evidence type="ECO:0000256" key="3">
    <source>
        <dbReference type="ARBA" id="ARBA00023295"/>
    </source>
</evidence>
<protein>
    <recommendedName>
        <fullName evidence="4">Glycosyl hydrolase family 13 catalytic domain-containing protein</fullName>
    </recommendedName>
</protein>
<dbReference type="SUPFAM" id="SSF51011">
    <property type="entry name" value="Glycosyl hydrolase domain"/>
    <property type="match status" value="1"/>
</dbReference>
<dbReference type="GO" id="GO:0004135">
    <property type="term" value="F:amylo-alpha-1,6-glucosidase activity"/>
    <property type="evidence" value="ECO:0007669"/>
    <property type="project" value="InterPro"/>
</dbReference>
<comment type="caution">
    <text evidence="5">The sequence shown here is derived from an EMBL/GenBank/DDBJ whole genome shotgun (WGS) entry which is preliminary data.</text>
</comment>
<dbReference type="InterPro" id="IPR044505">
    <property type="entry name" value="GlgX_Isoamylase_N_E_set"/>
</dbReference>
<reference evidence="5" key="1">
    <citation type="journal article" date="2015" name="Nature">
        <title>Complex archaea that bridge the gap between prokaryotes and eukaryotes.</title>
        <authorList>
            <person name="Spang A."/>
            <person name="Saw J.H."/>
            <person name="Jorgensen S.L."/>
            <person name="Zaremba-Niedzwiedzka K."/>
            <person name="Martijn J."/>
            <person name="Lind A.E."/>
            <person name="van Eijk R."/>
            <person name="Schleper C."/>
            <person name="Guy L."/>
            <person name="Ettema T.J."/>
        </authorList>
    </citation>
    <scope>NUCLEOTIDE SEQUENCE</scope>
</reference>
<dbReference type="Pfam" id="PF02922">
    <property type="entry name" value="CBM_48"/>
    <property type="match status" value="1"/>
</dbReference>
<dbReference type="InterPro" id="IPR006047">
    <property type="entry name" value="GH13_cat_dom"/>
</dbReference>
<dbReference type="NCBIfam" id="TIGR02100">
    <property type="entry name" value="glgX_debranch"/>
    <property type="match status" value="1"/>
</dbReference>
<dbReference type="CDD" id="cd02856">
    <property type="entry name" value="E_set_GDE_Isoamylase_N"/>
    <property type="match status" value="1"/>
</dbReference>
<dbReference type="PANTHER" id="PTHR43002">
    <property type="entry name" value="GLYCOGEN DEBRANCHING ENZYME"/>
    <property type="match status" value="1"/>
</dbReference>
<dbReference type="Pfam" id="PF00128">
    <property type="entry name" value="Alpha-amylase"/>
    <property type="match status" value="1"/>
</dbReference>
<dbReference type="InterPro" id="IPR013780">
    <property type="entry name" value="Glyco_hydro_b"/>
</dbReference>
<dbReference type="CDD" id="cd11326">
    <property type="entry name" value="AmyAc_Glg_debranch"/>
    <property type="match status" value="1"/>
</dbReference>
<dbReference type="InterPro" id="IPR004193">
    <property type="entry name" value="Glyco_hydro_13_N"/>
</dbReference>
<dbReference type="EMBL" id="LAZR01000787">
    <property type="protein sequence ID" value="KKN57809.1"/>
    <property type="molecule type" value="Genomic_DNA"/>
</dbReference>
<evidence type="ECO:0000313" key="5">
    <source>
        <dbReference type="EMBL" id="KKN57809.1"/>
    </source>
</evidence>
<dbReference type="InterPro" id="IPR011837">
    <property type="entry name" value="Glycogen_debranch_GlgX"/>
</dbReference>
<evidence type="ECO:0000256" key="2">
    <source>
        <dbReference type="ARBA" id="ARBA00022801"/>
    </source>
</evidence>
<dbReference type="Gene3D" id="2.60.40.1180">
    <property type="entry name" value="Golgi alpha-mannosidase II"/>
    <property type="match status" value="1"/>
</dbReference>
<gene>
    <name evidence="5" type="ORF">LCGC14_0558400</name>
</gene>
<name>A0A0F9RSW1_9ZZZZ</name>
<comment type="similarity">
    <text evidence="1">Belongs to the glycosyl hydrolase 13 family.</text>
</comment>
<dbReference type="Gene3D" id="2.60.40.10">
    <property type="entry name" value="Immunoglobulins"/>
    <property type="match status" value="1"/>
</dbReference>
<dbReference type="AlphaFoldDB" id="A0A0F9RSW1"/>
<keyword evidence="3" id="KW-0326">Glycosidase</keyword>
<keyword evidence="2" id="KW-0378">Hydrolase</keyword>
<proteinExistence type="inferred from homology"/>
<dbReference type="SUPFAM" id="SSF51445">
    <property type="entry name" value="(Trans)glycosidases"/>
    <property type="match status" value="1"/>
</dbReference>
<dbReference type="SMART" id="SM00642">
    <property type="entry name" value="Aamy"/>
    <property type="match status" value="1"/>
</dbReference>
<dbReference type="SUPFAM" id="SSF81296">
    <property type="entry name" value="E set domains"/>
    <property type="match status" value="1"/>
</dbReference>